<feature type="signal peptide" evidence="1">
    <location>
        <begin position="1"/>
        <end position="17"/>
    </location>
</feature>
<reference evidence="3 4" key="2">
    <citation type="journal article" date="2010" name="Nature">
        <title>Comparative genomics reveals mobile pathogenicity chromosomes in Fusarium.</title>
        <authorList>
            <person name="Ma L.J."/>
            <person name="van der Does H.C."/>
            <person name="Borkovich K.A."/>
            <person name="Coleman J.J."/>
            <person name="Daboussi M.J."/>
            <person name="Di Pietro A."/>
            <person name="Dufresne M."/>
            <person name="Freitag M."/>
            <person name="Grabherr M."/>
            <person name="Henrissat B."/>
            <person name="Houterman P.M."/>
            <person name="Kang S."/>
            <person name="Shim W.B."/>
            <person name="Woloshuk C."/>
            <person name="Xie X."/>
            <person name="Xu J.R."/>
            <person name="Antoniw J."/>
            <person name="Baker S.E."/>
            <person name="Bluhm B.H."/>
            <person name="Breakspear A."/>
            <person name="Brown D.W."/>
            <person name="Butchko R.A."/>
            <person name="Chapman S."/>
            <person name="Coulson R."/>
            <person name="Coutinho P.M."/>
            <person name="Danchin E.G."/>
            <person name="Diener A."/>
            <person name="Gale L.R."/>
            <person name="Gardiner D.M."/>
            <person name="Goff S."/>
            <person name="Hammond-Kosack K.E."/>
            <person name="Hilburn K."/>
            <person name="Hua-Van A."/>
            <person name="Jonkers W."/>
            <person name="Kazan K."/>
            <person name="Kodira C.D."/>
            <person name="Koehrsen M."/>
            <person name="Kumar L."/>
            <person name="Lee Y.H."/>
            <person name="Li L."/>
            <person name="Manners J.M."/>
            <person name="Miranda-Saavedra D."/>
            <person name="Mukherjee M."/>
            <person name="Park G."/>
            <person name="Park J."/>
            <person name="Park S.Y."/>
            <person name="Proctor R.H."/>
            <person name="Regev A."/>
            <person name="Ruiz-Roldan M.C."/>
            <person name="Sain D."/>
            <person name="Sakthikumar S."/>
            <person name="Sykes S."/>
            <person name="Schwartz D.C."/>
            <person name="Turgeon B.G."/>
            <person name="Wapinski I."/>
            <person name="Yoder O."/>
            <person name="Young S."/>
            <person name="Zeng Q."/>
            <person name="Zhou S."/>
            <person name="Galagan J."/>
            <person name="Cuomo C.A."/>
            <person name="Kistler H.C."/>
            <person name="Rep M."/>
        </authorList>
    </citation>
    <scope>GENOME REANNOTATION</scope>
    <source>
        <strain evidence="4">ATCC MYA-4620 / CBS 123657 / FGSC 9075 / NRRL 31084 / PH-1</strain>
        <strain evidence="3">PH-1 / ATCC MYA-4620 / FGSC 9075 / NRRL 31084</strain>
    </source>
</reference>
<reference evidence="3" key="5">
    <citation type="submission" date="2017-01" db="UniProtKB">
        <authorList>
            <consortium name="EnsemblFungi"/>
        </authorList>
    </citation>
    <scope>IDENTIFICATION</scope>
    <source>
        <strain evidence="3">PH-1 / ATCC MYA-4620 / FGSC 9075 / NRRL 31084</strain>
    </source>
</reference>
<keyword evidence="1" id="KW-0732">Signal</keyword>
<dbReference type="EMBL" id="HG970332">
    <property type="protein sequence ID" value="CEF74852.1"/>
    <property type="molecule type" value="Genomic_DNA"/>
</dbReference>
<evidence type="ECO:0000256" key="1">
    <source>
        <dbReference type="SAM" id="SignalP"/>
    </source>
</evidence>
<dbReference type="Proteomes" id="UP000070720">
    <property type="component" value="Chromosome 1"/>
</dbReference>
<dbReference type="VEuPathDB" id="FungiDB:FGRAMPH1_01G06095"/>
<sequence length="88" mass="9774">MLLCLAGLVLRLRGCMKRSQPSRLSQRCVSVLHNARQAGRPMCGRLSLKLASSPGYYTDDVIELGYTTNTPFDLVMDLSPVRQRLCSS</sequence>
<reference evidence="3 4" key="1">
    <citation type="journal article" date="2007" name="Science">
        <title>The Fusarium graminearum genome reveals a link between localized polymorphism and pathogen specialization.</title>
        <authorList>
            <person name="Cuomo C.A."/>
            <person name="Gueldener U."/>
            <person name="Xu J.-R."/>
            <person name="Trail F."/>
            <person name="Turgeon B.G."/>
            <person name="Di Pietro A."/>
            <person name="Walton J.D."/>
            <person name="Ma L.-J."/>
            <person name="Baker S.E."/>
            <person name="Rep M."/>
            <person name="Adam G."/>
            <person name="Antoniw J."/>
            <person name="Baldwin T."/>
            <person name="Calvo S.E."/>
            <person name="Chang Y.-L."/>
            <person name="DeCaprio D."/>
            <person name="Gale L.R."/>
            <person name="Gnerre S."/>
            <person name="Goswami R.S."/>
            <person name="Hammond-Kosack K."/>
            <person name="Harris L.J."/>
            <person name="Hilburn K."/>
            <person name="Kennell J.C."/>
            <person name="Kroken S."/>
            <person name="Magnuson J.K."/>
            <person name="Mannhaupt G."/>
            <person name="Mauceli E.W."/>
            <person name="Mewes H.-W."/>
            <person name="Mitterbauer R."/>
            <person name="Muehlbauer G."/>
            <person name="Muensterkoetter M."/>
            <person name="Nelson D."/>
            <person name="O'Donnell K."/>
            <person name="Ouellet T."/>
            <person name="Qi W."/>
            <person name="Quesneville H."/>
            <person name="Roncero M.I.G."/>
            <person name="Seong K.-Y."/>
            <person name="Tetko I.V."/>
            <person name="Urban M."/>
            <person name="Waalwijk C."/>
            <person name="Ward T.J."/>
            <person name="Yao J."/>
            <person name="Birren B.W."/>
            <person name="Kistler H.C."/>
        </authorList>
    </citation>
    <scope>NUCLEOTIDE SEQUENCE [LARGE SCALE GENOMIC DNA]</scope>
    <source>
        <strain evidence="4">ATCC MYA-4620 / CBS 123657 / FGSC 9075 / NRRL 31084 / PH-1</strain>
        <strain evidence="3">PH-1 / ATCC MYA-4620 / FGSC 9075 / NRRL 31084</strain>
    </source>
</reference>
<dbReference type="AlphaFoldDB" id="A0A0E0RUC7"/>
<reference key="3">
    <citation type="submission" date="2014-02" db="EMBL/GenBank/DDBJ databases">
        <title>A revised Fusarium graminearum genomic reference sequence using whole shotgun re-sequencing.</title>
        <authorList>
            <person name="King R."/>
            <person name="Urban M."/>
            <person name="Hassani-Pak K."/>
            <person name="Hammond-Kosack K."/>
        </authorList>
    </citation>
    <scope>NUCLEOTIDE SEQUENCE</scope>
    <source>
        <strain>PH-1</strain>
    </source>
</reference>
<dbReference type="InParanoid" id="A0A0E0RUC7"/>
<keyword evidence="4" id="KW-1185">Reference proteome</keyword>
<evidence type="ECO:0000313" key="3">
    <source>
        <dbReference type="EnsemblFungi" id="CEF74852"/>
    </source>
</evidence>
<gene>
    <name evidence="2" type="ORF">FGRAMPH1_01T06095</name>
</gene>
<reference evidence="2 4" key="4">
    <citation type="journal article" date="2015" name="BMC Genomics">
        <title>The completed genome sequence of the pathogenic ascomycete fungus Fusarium graminearum.</title>
        <authorList>
            <person name="King R."/>
            <person name="Urban M."/>
            <person name="Hammond-Kosack M.C."/>
            <person name="Hassani-Pak K."/>
            <person name="Hammond-Kosack K.E."/>
        </authorList>
    </citation>
    <scope>NUCLEOTIDE SEQUENCE [LARGE SCALE GENOMIC DNA]</scope>
    <source>
        <strain evidence="4">ATCC MYA-4620 / CBS 123657 / FGSC 9075 / NRRL 31084 / PH-1</strain>
        <strain evidence="2">PH-1</strain>
    </source>
</reference>
<evidence type="ECO:0000313" key="2">
    <source>
        <dbReference type="EMBL" id="CEF74852.1"/>
    </source>
</evidence>
<feature type="chain" id="PRO_5010027113" evidence="1">
    <location>
        <begin position="18"/>
        <end position="88"/>
    </location>
</feature>
<proteinExistence type="predicted"/>
<accession>A0A0E0RUC7</accession>
<organism evidence="3">
    <name type="scientific">Gibberella zeae (strain ATCC MYA-4620 / CBS 123657 / FGSC 9075 / NRRL 31084 / PH-1)</name>
    <name type="common">Wheat head blight fungus</name>
    <name type="synonym">Fusarium graminearum</name>
    <dbReference type="NCBI Taxonomy" id="229533"/>
    <lineage>
        <taxon>Eukaryota</taxon>
        <taxon>Fungi</taxon>
        <taxon>Dikarya</taxon>
        <taxon>Ascomycota</taxon>
        <taxon>Pezizomycotina</taxon>
        <taxon>Sordariomycetes</taxon>
        <taxon>Hypocreomycetidae</taxon>
        <taxon>Hypocreales</taxon>
        <taxon>Nectriaceae</taxon>
        <taxon>Fusarium</taxon>
    </lineage>
</organism>
<evidence type="ECO:0000313" key="4">
    <source>
        <dbReference type="Proteomes" id="UP000070720"/>
    </source>
</evidence>
<dbReference type="EnsemblFungi" id="CEF74852">
    <property type="protein sequence ID" value="CEF74852"/>
    <property type="gene ID" value="FGRRES_15147"/>
</dbReference>
<protein>
    <submittedName>
        <fullName evidence="2">Chromosome 1, complete genome</fullName>
    </submittedName>
</protein>
<name>A0A0E0RUC7_GIBZE</name>